<dbReference type="SMART" id="SM00498">
    <property type="entry name" value="FH2"/>
    <property type="match status" value="1"/>
</dbReference>
<proteinExistence type="predicted"/>
<dbReference type="PROSITE" id="PS51232">
    <property type="entry name" value="GBD_FH3"/>
    <property type="match status" value="1"/>
</dbReference>
<dbReference type="Pfam" id="PF06367">
    <property type="entry name" value="Drf_FH3"/>
    <property type="match status" value="1"/>
</dbReference>
<dbReference type="Pfam" id="PF06371">
    <property type="entry name" value="Drf_GBD"/>
    <property type="match status" value="1"/>
</dbReference>
<dbReference type="InterPro" id="IPR016024">
    <property type="entry name" value="ARM-type_fold"/>
</dbReference>
<dbReference type="SUPFAM" id="SSF101447">
    <property type="entry name" value="Formin homology 2 domain (FH2 domain)"/>
    <property type="match status" value="1"/>
</dbReference>
<dbReference type="Gene3D" id="1.25.10.10">
    <property type="entry name" value="Leucine-rich Repeat Variant"/>
    <property type="match status" value="1"/>
</dbReference>
<reference evidence="4" key="1">
    <citation type="submission" date="2022-08" db="EMBL/GenBank/DDBJ databases">
        <title>Novel sulfate-reducing endosymbionts in the free-living metamonad Anaeramoeba.</title>
        <authorList>
            <person name="Jerlstrom-Hultqvist J."/>
            <person name="Cepicka I."/>
            <person name="Gallot-Lavallee L."/>
            <person name="Salas-Leiva D."/>
            <person name="Curtis B.A."/>
            <person name="Zahonova K."/>
            <person name="Pipaliya S."/>
            <person name="Dacks J."/>
            <person name="Roger A.J."/>
        </authorList>
    </citation>
    <scope>NUCLEOTIDE SEQUENCE</scope>
    <source>
        <strain evidence="4">Schooner1</strain>
    </source>
</reference>
<gene>
    <name evidence="4" type="ORF">M0813_10267</name>
</gene>
<dbReference type="InterPro" id="IPR051412">
    <property type="entry name" value="Formin_Homology_Diaphanous_sf"/>
</dbReference>
<dbReference type="InterPro" id="IPR011989">
    <property type="entry name" value="ARM-like"/>
</dbReference>
<dbReference type="Gene3D" id="1.20.58.2220">
    <property type="entry name" value="Formin, FH2 domain"/>
    <property type="match status" value="1"/>
</dbReference>
<feature type="region of interest" description="Disordered" evidence="1">
    <location>
        <begin position="1"/>
        <end position="22"/>
    </location>
</feature>
<dbReference type="InterPro" id="IPR014768">
    <property type="entry name" value="GBD/FH3_dom"/>
</dbReference>
<sequence>MKRFKNKSSNPNNIKKIEDSQKEISKEELSKVNQNFEKLISMMNLDPNKQQIMRNLPLPQKLKLLEGSQLQKQAKTVEEYIQELSTKPNLDLIQQLSVELRTSQISWVKEFVEASGHVHLLDYLRVNILSTEKDLNLILECSKAVKSLMNNTYGLMAVLKLENSIKILALGMTCSSEKVLQIIMDLLAAISTFPEFNENVNECINNIHFEKNVLPYSLILNILTQSRNVELKTSTMTLIHGLTSNPDIAQRIKVRFLMFEIGLGEWLGIVTRKKNDSLTNLIELFENNMSLDMKELEETFGTSEFNLFSSEKIMKQISDQIKDEEFSQVPLNILHTLIFLLYKSPFERQDIFTSIYDLLMGCIQNIDSENSFRNLVFRNSDNRNEKSNQDNEKIIILSQRSRELEKEIEDNSIKFKKIIRQMKNYYEIMINRISEQSENQNRIDEFKKKYSRVLISLKNENENLLKTNKDLQKASIKLQETHKTLLEDYNKQIEDNKIQVNNNNENNNNNNNNKDTKTTSTIIKNKNETTVTEKNNNTRNNQIGDQNKQIINDEKSKLIGNQTTRININTTNQIIKAEESKISSTNNISTKIGNEKENNTMKTEIKKEIEKEIKKENEKEIKKEIEKENKNEKENENEKEIEKENEEKKIGELIPPPPILGGVQGLPPPPNFGGDGGGGLPPPPNFGGGGGGGLPPPPNMGGSLSKKPNKPRSNTVALNWKKLPKNVSNSGYWSNISVDEIDINVDVFKKIFEKKKKVSLKKDTSKTIKTNQSIISGKKISNVEIILRKLKKNEKEIVKSILELDENVLNEDSIRSILTQLPTDEENTTIREYKGDFSKLSLAEKYFKELLIVENVEKRLKTYGFNLSFQETIDSIEPQIRYLERASIDLKESENLKTVIQIILKLGNLMNGGSFRGGAIGFNLEILPKLKDTKSTQDRSLNLMNFFAKILTEKYPKTLKILETIPLYEKAANIDLPMLTASINNIEKSFNDIEKEIQYFEEKDDSERLKQDFYLKKMKPFLIKAKKNFERISETLKYSINCFETTIEHFGMKDDKTTPKYFFGLIKDFLINLRNANKENLKRIEVEKKKRLIEERKNKRFEMKKNTQDQNVTIATDKLGVMDNLIEQMRSGEAFKLKKINPELNFNIGNNNLVTDFRSQLRRNVNRKQINRVSRIRNIRDRK</sequence>
<evidence type="ECO:0000313" key="5">
    <source>
        <dbReference type="Proteomes" id="UP001150062"/>
    </source>
</evidence>
<name>A0ABQ8X393_9EUKA</name>
<dbReference type="InterPro" id="IPR010473">
    <property type="entry name" value="GTPase-bd"/>
</dbReference>
<feature type="region of interest" description="Disordered" evidence="1">
    <location>
        <begin position="627"/>
        <end position="714"/>
    </location>
</feature>
<dbReference type="EMBL" id="JAOAOG010000338">
    <property type="protein sequence ID" value="KAJ6227113.1"/>
    <property type="molecule type" value="Genomic_DNA"/>
</dbReference>
<dbReference type="PANTHER" id="PTHR45691:SF6">
    <property type="entry name" value="PROTEIN DIAPHANOUS"/>
    <property type="match status" value="1"/>
</dbReference>
<accession>A0ABQ8X393</accession>
<dbReference type="SMART" id="SM01140">
    <property type="entry name" value="Drf_GBD"/>
    <property type="match status" value="1"/>
</dbReference>
<dbReference type="InterPro" id="IPR015425">
    <property type="entry name" value="FH2_Formin"/>
</dbReference>
<dbReference type="PROSITE" id="PS51444">
    <property type="entry name" value="FH2"/>
    <property type="match status" value="1"/>
</dbReference>
<dbReference type="Proteomes" id="UP001150062">
    <property type="component" value="Unassembled WGS sequence"/>
</dbReference>
<evidence type="ECO:0000313" key="4">
    <source>
        <dbReference type="EMBL" id="KAJ6227113.1"/>
    </source>
</evidence>
<feature type="compositionally biased region" description="Low complexity" evidence="1">
    <location>
        <begin position="501"/>
        <end position="519"/>
    </location>
</feature>
<dbReference type="InterPro" id="IPR010472">
    <property type="entry name" value="FH3_dom"/>
</dbReference>
<dbReference type="Pfam" id="PF02181">
    <property type="entry name" value="FH2"/>
    <property type="match status" value="1"/>
</dbReference>
<evidence type="ECO:0000256" key="1">
    <source>
        <dbReference type="SAM" id="MobiDB-lite"/>
    </source>
</evidence>
<dbReference type="InterPro" id="IPR042201">
    <property type="entry name" value="FH2_Formin_sf"/>
</dbReference>
<feature type="domain" description="GBD/FH3" evidence="2">
    <location>
        <begin position="24"/>
        <end position="374"/>
    </location>
</feature>
<feature type="compositionally biased region" description="Basic and acidic residues" evidence="1">
    <location>
        <begin position="627"/>
        <end position="651"/>
    </location>
</feature>
<evidence type="ECO:0000259" key="3">
    <source>
        <dbReference type="PROSITE" id="PS51444"/>
    </source>
</evidence>
<feature type="region of interest" description="Disordered" evidence="1">
    <location>
        <begin position="499"/>
        <end position="519"/>
    </location>
</feature>
<dbReference type="SUPFAM" id="SSF48371">
    <property type="entry name" value="ARM repeat"/>
    <property type="match status" value="1"/>
</dbReference>
<comment type="caution">
    <text evidence="4">The sequence shown here is derived from an EMBL/GenBank/DDBJ whole genome shotgun (WGS) entry which is preliminary data.</text>
</comment>
<keyword evidence="5" id="KW-1185">Reference proteome</keyword>
<protein>
    <submittedName>
        <fullName evidence="4">Protein diaphanous</fullName>
    </submittedName>
</protein>
<feature type="domain" description="FH2" evidence="3">
    <location>
        <begin position="705"/>
        <end position="1099"/>
    </location>
</feature>
<dbReference type="PANTHER" id="PTHR45691">
    <property type="entry name" value="PROTEIN DIAPHANOUS"/>
    <property type="match status" value="1"/>
</dbReference>
<organism evidence="4 5">
    <name type="scientific">Anaeramoeba flamelloides</name>
    <dbReference type="NCBI Taxonomy" id="1746091"/>
    <lineage>
        <taxon>Eukaryota</taxon>
        <taxon>Metamonada</taxon>
        <taxon>Anaeramoebidae</taxon>
        <taxon>Anaeramoeba</taxon>
    </lineage>
</organism>
<evidence type="ECO:0000259" key="2">
    <source>
        <dbReference type="PROSITE" id="PS51232"/>
    </source>
</evidence>